<keyword evidence="10" id="KW-1185">Reference proteome</keyword>
<dbReference type="PANTHER" id="PTHR34979:SF1">
    <property type="entry name" value="INNER MEMBRANE PROTEIN YGAZ"/>
    <property type="match status" value="1"/>
</dbReference>
<dbReference type="PANTHER" id="PTHR34979">
    <property type="entry name" value="INNER MEMBRANE PROTEIN YGAZ"/>
    <property type="match status" value="1"/>
</dbReference>
<dbReference type="Proteomes" id="UP000318801">
    <property type="component" value="Unassembled WGS sequence"/>
</dbReference>
<keyword evidence="7 8" id="KW-0472">Membrane</keyword>
<feature type="transmembrane region" description="Helical" evidence="8">
    <location>
        <begin position="183"/>
        <end position="200"/>
    </location>
</feature>
<evidence type="ECO:0000313" key="9">
    <source>
        <dbReference type="EMBL" id="TPW28022.1"/>
    </source>
</evidence>
<sequence length="232" mass="24539">MNTDGFFAGLKDGLVPALSAAPFGVLFGAVAVAQGQTVFETALMSFTIFAGASQLVGVELFGHRVAAWIIILSIVAVNFRHVLYSAAMTPAITHFSLAQKAIAFFLMTDPQFAETLKRHEKGHGVSFVWYLGVGLCLYGLWNLMTLIGATLGGFIDNPAALGLDILLPIYFLNLVIGFRKRDNFLPVVLVSALCSVIAYATIGSPWHVSIGALAGVALAAALPPKTGKEAKA</sequence>
<comment type="similarity">
    <text evidence="2">Belongs to the AzlC family.</text>
</comment>
<comment type="caution">
    <text evidence="9">The sequence shown here is derived from an EMBL/GenBank/DDBJ whole genome shotgun (WGS) entry which is preliminary data.</text>
</comment>
<dbReference type="InterPro" id="IPR011606">
    <property type="entry name" value="Brnchd-chn_aa_trnsp_permease"/>
</dbReference>
<feature type="transmembrane region" description="Helical" evidence="8">
    <location>
        <begin position="20"/>
        <end position="43"/>
    </location>
</feature>
<evidence type="ECO:0000256" key="8">
    <source>
        <dbReference type="SAM" id="Phobius"/>
    </source>
</evidence>
<keyword evidence="3" id="KW-0813">Transport</keyword>
<evidence type="ECO:0000256" key="3">
    <source>
        <dbReference type="ARBA" id="ARBA00022448"/>
    </source>
</evidence>
<reference evidence="9 10" key="1">
    <citation type="submission" date="2019-06" db="EMBL/GenBank/DDBJ databases">
        <authorList>
            <person name="Li M."/>
        </authorList>
    </citation>
    <scope>NUCLEOTIDE SEQUENCE [LARGE SCALE GENOMIC DNA]</scope>
    <source>
        <strain evidence="9 10">BGMRC2036</strain>
    </source>
</reference>
<comment type="subcellular location">
    <subcellularLocation>
        <location evidence="1">Cell membrane</location>
        <topology evidence="1">Multi-pass membrane protein</topology>
    </subcellularLocation>
</comment>
<keyword evidence="4" id="KW-1003">Cell membrane</keyword>
<evidence type="ECO:0000256" key="5">
    <source>
        <dbReference type="ARBA" id="ARBA00022692"/>
    </source>
</evidence>
<evidence type="ECO:0000256" key="1">
    <source>
        <dbReference type="ARBA" id="ARBA00004651"/>
    </source>
</evidence>
<name>A0A506U0Z2_9HYPH</name>
<dbReference type="RefSeq" id="WP_141150519.1">
    <property type="nucleotide sequence ID" value="NZ_VHLG01000014.1"/>
</dbReference>
<evidence type="ECO:0000256" key="6">
    <source>
        <dbReference type="ARBA" id="ARBA00022989"/>
    </source>
</evidence>
<dbReference type="Pfam" id="PF03591">
    <property type="entry name" value="AzlC"/>
    <property type="match status" value="1"/>
</dbReference>
<keyword evidence="6 8" id="KW-1133">Transmembrane helix</keyword>
<protein>
    <submittedName>
        <fullName evidence="9">AzlC family ABC transporter permease</fullName>
    </submittedName>
</protein>
<dbReference type="AlphaFoldDB" id="A0A506U0Z2"/>
<feature type="transmembrane region" description="Helical" evidence="8">
    <location>
        <begin position="159"/>
        <end position="176"/>
    </location>
</feature>
<proteinExistence type="inferred from homology"/>
<dbReference type="GO" id="GO:0005886">
    <property type="term" value="C:plasma membrane"/>
    <property type="evidence" value="ECO:0007669"/>
    <property type="project" value="UniProtKB-SubCell"/>
</dbReference>
<accession>A0A506U0Z2</accession>
<organism evidence="9 10">
    <name type="scientific">Martelella alba</name>
    <dbReference type="NCBI Taxonomy" id="2590451"/>
    <lineage>
        <taxon>Bacteria</taxon>
        <taxon>Pseudomonadati</taxon>
        <taxon>Pseudomonadota</taxon>
        <taxon>Alphaproteobacteria</taxon>
        <taxon>Hyphomicrobiales</taxon>
        <taxon>Aurantimonadaceae</taxon>
        <taxon>Martelella</taxon>
    </lineage>
</organism>
<feature type="transmembrane region" description="Helical" evidence="8">
    <location>
        <begin position="127"/>
        <end position="147"/>
    </location>
</feature>
<evidence type="ECO:0000256" key="4">
    <source>
        <dbReference type="ARBA" id="ARBA00022475"/>
    </source>
</evidence>
<feature type="transmembrane region" description="Helical" evidence="8">
    <location>
        <begin position="55"/>
        <end position="76"/>
    </location>
</feature>
<evidence type="ECO:0000256" key="2">
    <source>
        <dbReference type="ARBA" id="ARBA00010735"/>
    </source>
</evidence>
<evidence type="ECO:0000256" key="7">
    <source>
        <dbReference type="ARBA" id="ARBA00023136"/>
    </source>
</evidence>
<keyword evidence="5 8" id="KW-0812">Transmembrane</keyword>
<dbReference type="OrthoDB" id="3579489at2"/>
<dbReference type="GO" id="GO:1903785">
    <property type="term" value="P:L-valine transmembrane transport"/>
    <property type="evidence" value="ECO:0007669"/>
    <property type="project" value="TreeGrafter"/>
</dbReference>
<gene>
    <name evidence="9" type="ORF">FJU08_18440</name>
</gene>
<dbReference type="EMBL" id="VHLG01000014">
    <property type="protein sequence ID" value="TPW28022.1"/>
    <property type="molecule type" value="Genomic_DNA"/>
</dbReference>
<evidence type="ECO:0000313" key="10">
    <source>
        <dbReference type="Proteomes" id="UP000318801"/>
    </source>
</evidence>